<evidence type="ECO:0000259" key="1">
    <source>
        <dbReference type="SMART" id="SM00943"/>
    </source>
</evidence>
<dbReference type="Proteomes" id="UP001501343">
    <property type="component" value="Unassembled WGS sequence"/>
</dbReference>
<organism evidence="2 3">
    <name type="scientific">Microbacterium aoyamense</name>
    <dbReference type="NCBI Taxonomy" id="344166"/>
    <lineage>
        <taxon>Bacteria</taxon>
        <taxon>Bacillati</taxon>
        <taxon>Actinomycetota</taxon>
        <taxon>Actinomycetes</taxon>
        <taxon>Micrococcales</taxon>
        <taxon>Microbacteriaceae</taxon>
        <taxon>Microbacterium</taxon>
    </lineage>
</organism>
<name>A0ABP5AIH5_9MICO</name>
<dbReference type="RefSeq" id="WP_248149185.1">
    <property type="nucleotide sequence ID" value="NZ_BAAAOF010000001.1"/>
</dbReference>
<dbReference type="SMART" id="SM00943">
    <property type="entry name" value="Prim-Pol"/>
    <property type="match status" value="1"/>
</dbReference>
<dbReference type="Pfam" id="PF12307">
    <property type="entry name" value="DUF3631"/>
    <property type="match status" value="1"/>
</dbReference>
<feature type="domain" description="DNA primase/polymerase bifunctional N-terminal" evidence="1">
    <location>
        <begin position="6"/>
        <end position="154"/>
    </location>
</feature>
<dbReference type="InterPro" id="IPR022081">
    <property type="entry name" value="DUF3631"/>
</dbReference>
<sequence length="668" mass="72387">MSVDHALAAARLGWHVFPCGSDKRPLTKHGLKDATTSKKTIRDWWAKHPDALPAVVAGPSGLAIADFDVKGGKDGLAALARLGHDLPATWQQATPSGGSHAFYVAPEGIDVPNGSADLFERGSGIDRRTGESYAVLYVAPPASVAELAEAPAWLVVSGQRSASAGRDTLAGVDEYLERLVPGKPSDEVKAARKAFRSRDMGHADMLEAVAALVKLGQAGHPGVEKAIDKARAVYADGWGSEYAAAFDNALQGSVRRFGLPPATFALTHDEKRAIAQRHAEPATLPLSEGAVVLDEIRRQIRRFVSLPTEWHEAAVTLWAAHAHMIDRFDSTPRLYVNSPEPGSGKTRVLEVLARLVPDAVETMNTSVAFLARRIDSGDRPPTILHDEVDTLFGVRSRDATAEELRGIYNSGHRRGAKYNRAATRGKEVILEEFSTFAAVAMAGLGELPDTIRTRSVVIPMRRRRADEVVEPYRERQNGSELEATRDRLAAWARTAAKSIGAPWPEMPDGIADRDADVWEPLLAVADAAGGEWPRLARDAALVILRDARDRPASLGIRLLADVRRIFDKDGDARLRSTEILLELVGLEDAPWSDLGGKGAIDSRFLGRTFDGYGIPPAHAIRFGGSIGVAKGWERADFADAWLRYLPDFPAEPVTLPLDNPTTATTKEH</sequence>
<dbReference type="CDD" id="cd04859">
    <property type="entry name" value="Prim_Pol"/>
    <property type="match status" value="1"/>
</dbReference>
<evidence type="ECO:0000313" key="3">
    <source>
        <dbReference type="Proteomes" id="UP001501343"/>
    </source>
</evidence>
<dbReference type="InterPro" id="IPR015330">
    <property type="entry name" value="DNA_primase/pol_bifunc_N"/>
</dbReference>
<comment type="caution">
    <text evidence="2">The sequence shown here is derived from an EMBL/GenBank/DDBJ whole genome shotgun (WGS) entry which is preliminary data.</text>
</comment>
<protein>
    <recommendedName>
        <fullName evidence="1">DNA primase/polymerase bifunctional N-terminal domain-containing protein</fullName>
    </recommendedName>
</protein>
<reference evidence="3" key="1">
    <citation type="journal article" date="2019" name="Int. J. Syst. Evol. Microbiol.">
        <title>The Global Catalogue of Microorganisms (GCM) 10K type strain sequencing project: providing services to taxonomists for standard genome sequencing and annotation.</title>
        <authorList>
            <consortium name="The Broad Institute Genomics Platform"/>
            <consortium name="The Broad Institute Genome Sequencing Center for Infectious Disease"/>
            <person name="Wu L."/>
            <person name="Ma J."/>
        </authorList>
    </citation>
    <scope>NUCLEOTIDE SEQUENCE [LARGE SCALE GENOMIC DNA]</scope>
    <source>
        <strain evidence="3">JCM 14900</strain>
    </source>
</reference>
<keyword evidence="3" id="KW-1185">Reference proteome</keyword>
<proteinExistence type="predicted"/>
<dbReference type="SUPFAM" id="SSF56747">
    <property type="entry name" value="Prim-pol domain"/>
    <property type="match status" value="1"/>
</dbReference>
<dbReference type="EMBL" id="BAAAOF010000001">
    <property type="protein sequence ID" value="GAA1913557.1"/>
    <property type="molecule type" value="Genomic_DNA"/>
</dbReference>
<gene>
    <name evidence="2" type="ORF">GCM10009775_02790</name>
</gene>
<accession>A0ABP5AIH5</accession>
<dbReference type="SUPFAM" id="SSF52540">
    <property type="entry name" value="P-loop containing nucleoside triphosphate hydrolases"/>
    <property type="match status" value="1"/>
</dbReference>
<dbReference type="Pfam" id="PF09250">
    <property type="entry name" value="Prim-Pol"/>
    <property type="match status" value="1"/>
</dbReference>
<evidence type="ECO:0000313" key="2">
    <source>
        <dbReference type="EMBL" id="GAA1913557.1"/>
    </source>
</evidence>
<dbReference type="InterPro" id="IPR027417">
    <property type="entry name" value="P-loop_NTPase"/>
</dbReference>